<keyword evidence="12 16" id="KW-0472">Membrane</keyword>
<evidence type="ECO:0000256" key="11">
    <source>
        <dbReference type="ARBA" id="ARBA00022989"/>
    </source>
</evidence>
<evidence type="ECO:0000259" key="17">
    <source>
        <dbReference type="Pfam" id="PF01656"/>
    </source>
</evidence>
<keyword evidence="5" id="KW-1003">Cell membrane</keyword>
<dbReference type="NCBIfam" id="TIGR01007">
    <property type="entry name" value="eps_fam"/>
    <property type="match status" value="1"/>
</dbReference>
<dbReference type="SUPFAM" id="SSF52540">
    <property type="entry name" value="P-loop containing nucleoside triphosphate hydrolases"/>
    <property type="match status" value="1"/>
</dbReference>
<feature type="domain" description="CobQ/CobB/MinD/ParA nucleotide binding" evidence="17">
    <location>
        <begin position="543"/>
        <end position="715"/>
    </location>
</feature>
<dbReference type="EMBL" id="PVWO01000442">
    <property type="protein sequence ID" value="PSB48359.1"/>
    <property type="molecule type" value="Genomic_DNA"/>
</dbReference>
<proteinExistence type="inferred from homology"/>
<dbReference type="PANTHER" id="PTHR32309">
    <property type="entry name" value="TYROSINE-PROTEIN KINASE"/>
    <property type="match status" value="1"/>
</dbReference>
<evidence type="ECO:0000259" key="19">
    <source>
        <dbReference type="Pfam" id="PF13807"/>
    </source>
</evidence>
<dbReference type="GO" id="GO:0005886">
    <property type="term" value="C:plasma membrane"/>
    <property type="evidence" value="ECO:0007669"/>
    <property type="project" value="UniProtKB-SubCell"/>
</dbReference>
<protein>
    <recommendedName>
        <fullName evidence="4">non-specific protein-tyrosine kinase</fullName>
        <ecNumber evidence="4">2.7.10.2</ecNumber>
    </recommendedName>
</protein>
<evidence type="ECO:0000256" key="10">
    <source>
        <dbReference type="ARBA" id="ARBA00022840"/>
    </source>
</evidence>
<evidence type="ECO:0000256" key="9">
    <source>
        <dbReference type="ARBA" id="ARBA00022777"/>
    </source>
</evidence>
<keyword evidence="21" id="KW-1185">Reference proteome</keyword>
<comment type="similarity">
    <text evidence="3">Belongs to the CpsD/CapB family.</text>
</comment>
<keyword evidence="9" id="KW-0418">Kinase</keyword>
<dbReference type="Pfam" id="PF02706">
    <property type="entry name" value="Wzz"/>
    <property type="match status" value="1"/>
</dbReference>
<evidence type="ECO:0000256" key="1">
    <source>
        <dbReference type="ARBA" id="ARBA00004651"/>
    </source>
</evidence>
<evidence type="ECO:0000256" key="5">
    <source>
        <dbReference type="ARBA" id="ARBA00022475"/>
    </source>
</evidence>
<dbReference type="FunFam" id="3.40.50.300:FF:000527">
    <property type="entry name" value="Tyrosine-protein kinase etk"/>
    <property type="match status" value="1"/>
</dbReference>
<reference evidence="20 21" key="1">
    <citation type="submission" date="2018-03" db="EMBL/GenBank/DDBJ databases">
        <title>The ancient ancestry and fast evolution of plastids.</title>
        <authorList>
            <person name="Moore K.R."/>
            <person name="Magnabosco C."/>
            <person name="Momper L."/>
            <person name="Gold D.A."/>
            <person name="Bosak T."/>
            <person name="Fournier G.P."/>
        </authorList>
    </citation>
    <scope>NUCLEOTIDE SEQUENCE [LARGE SCALE GENOMIC DNA]</scope>
    <source>
        <strain evidence="20 21">CCALA 037</strain>
    </source>
</reference>
<dbReference type="EC" id="2.7.10.2" evidence="4"/>
<gene>
    <name evidence="20" type="ORF">C7B77_23900</name>
</gene>
<dbReference type="GO" id="GO:0004715">
    <property type="term" value="F:non-membrane spanning protein tyrosine kinase activity"/>
    <property type="evidence" value="ECO:0007669"/>
    <property type="project" value="UniProtKB-EC"/>
</dbReference>
<dbReference type="GO" id="GO:0042802">
    <property type="term" value="F:identical protein binding"/>
    <property type="evidence" value="ECO:0007669"/>
    <property type="project" value="UniProtKB-ARBA"/>
</dbReference>
<evidence type="ECO:0000256" key="3">
    <source>
        <dbReference type="ARBA" id="ARBA00007316"/>
    </source>
</evidence>
<keyword evidence="6" id="KW-0808">Transferase</keyword>
<sequence>MDEIAQYWLVLKRRWMPAALVFALTTAVATVWTFKQQEIFQAKGQVILKKTNKTSALLSSATNAASGGAIGELEGLTGSTPVNTQAEILKSLTTIKGALIELRDGKYANRPERKRLDKFINKNESFVQQLKVSSIKNTDLLEVTFQDPSRELSRDVVEKIMEIYIRDDRTNQRREAEAARKFVAQELPKIENEVKQAENDLRLFKEQYNVVDLPTESVKAVETITSLNKEITSASAQLAAETSRLEGLKNLFGGRDAQATIQSGLVSESPGLQKSLKELQEVEAKIATERTRFSDNDPSILNLKEKRQALVEILQKRFKQSLVGEQQFQGKLVELQPSGIQGNLIADYAKSEAQRTSLQKQIAALVYVVDAYKQRMNALPKLEQQQNALGRKLETTRTNYKTLLSKLQEIEIAENQTLGNSRILTHAELPQEALSPKKGQNIAIGGFLGLFLGAATAFLLDGADKRIKTSEEAKSLLPGYPILGQIPVFEKSRQLPKLSKGAARAPGQLVLTGMTTGIEGESFRMLQTNLQFLNADDSLKVVVVSSSQSGEGKSTVAANLALAVAELGKRVLLVDADMRKPAQHLIWRQGNYEGLSNVLSGQCDRKTATTEIQPNLFLVTAGVVPPNPVVLIDSVQMSTSIAQWSQEYDLVIIDAPPLTVAADAAILGTQAGGLVFVLRPGVADKESVEYAQEILNQSKLKVLGMVLNGVDLDKQSRYNHYYYSAQTTRGDEGSIGSKLLTGTTTNRTRS</sequence>
<evidence type="ECO:0000256" key="12">
    <source>
        <dbReference type="ARBA" id="ARBA00023136"/>
    </source>
</evidence>
<keyword evidence="11 16" id="KW-1133">Transmembrane helix</keyword>
<evidence type="ECO:0000259" key="18">
    <source>
        <dbReference type="Pfam" id="PF02706"/>
    </source>
</evidence>
<dbReference type="InterPro" id="IPR002586">
    <property type="entry name" value="CobQ/CobB/MinD/ParA_Nub-bd_dom"/>
</dbReference>
<dbReference type="InterPro" id="IPR050445">
    <property type="entry name" value="Bact_polysacc_biosynth/exp"/>
</dbReference>
<feature type="transmembrane region" description="Helical" evidence="16">
    <location>
        <begin position="442"/>
        <end position="460"/>
    </location>
</feature>
<evidence type="ECO:0000256" key="8">
    <source>
        <dbReference type="ARBA" id="ARBA00022741"/>
    </source>
</evidence>
<evidence type="ECO:0000256" key="15">
    <source>
        <dbReference type="SAM" id="Coils"/>
    </source>
</evidence>
<evidence type="ECO:0000256" key="13">
    <source>
        <dbReference type="ARBA" id="ARBA00023137"/>
    </source>
</evidence>
<evidence type="ECO:0000256" key="16">
    <source>
        <dbReference type="SAM" id="Phobius"/>
    </source>
</evidence>
<evidence type="ECO:0000313" key="21">
    <source>
        <dbReference type="Proteomes" id="UP000238937"/>
    </source>
</evidence>
<evidence type="ECO:0000256" key="6">
    <source>
        <dbReference type="ARBA" id="ARBA00022679"/>
    </source>
</evidence>
<dbReference type="InterPro" id="IPR027417">
    <property type="entry name" value="P-loop_NTPase"/>
</dbReference>
<dbReference type="AlphaFoldDB" id="A0A2T1FTR8"/>
<keyword evidence="15" id="KW-0175">Coiled coil</keyword>
<evidence type="ECO:0000313" key="20">
    <source>
        <dbReference type="EMBL" id="PSB48359.1"/>
    </source>
</evidence>
<evidence type="ECO:0000256" key="2">
    <source>
        <dbReference type="ARBA" id="ARBA00006683"/>
    </source>
</evidence>
<dbReference type="GO" id="GO:0005524">
    <property type="term" value="F:ATP binding"/>
    <property type="evidence" value="ECO:0007669"/>
    <property type="project" value="UniProtKB-KW"/>
</dbReference>
<dbReference type="Pfam" id="PF13807">
    <property type="entry name" value="GNVR"/>
    <property type="match status" value="1"/>
</dbReference>
<dbReference type="OrthoDB" id="580971at2"/>
<evidence type="ECO:0000256" key="14">
    <source>
        <dbReference type="ARBA" id="ARBA00051245"/>
    </source>
</evidence>
<dbReference type="RefSeq" id="WP_106310793.1">
    <property type="nucleotide sequence ID" value="NZ_PVWO01000442.1"/>
</dbReference>
<dbReference type="Proteomes" id="UP000238937">
    <property type="component" value="Unassembled WGS sequence"/>
</dbReference>
<keyword evidence="10" id="KW-0067">ATP-binding</keyword>
<name>A0A2T1FTR8_9CYAN</name>
<comment type="similarity">
    <text evidence="2">Belongs to the CpsC/CapA family.</text>
</comment>
<keyword evidence="7 16" id="KW-0812">Transmembrane</keyword>
<feature type="domain" description="Polysaccharide chain length determinant N-terminal" evidence="18">
    <location>
        <begin position="6"/>
        <end position="97"/>
    </location>
</feature>
<organism evidence="20 21">
    <name type="scientific">Chamaesiphon polymorphus CCALA 037</name>
    <dbReference type="NCBI Taxonomy" id="2107692"/>
    <lineage>
        <taxon>Bacteria</taxon>
        <taxon>Bacillati</taxon>
        <taxon>Cyanobacteriota</taxon>
        <taxon>Cyanophyceae</taxon>
        <taxon>Gomontiellales</taxon>
        <taxon>Chamaesiphonaceae</taxon>
        <taxon>Chamaesiphon</taxon>
    </lineage>
</organism>
<dbReference type="CDD" id="cd05387">
    <property type="entry name" value="BY-kinase"/>
    <property type="match status" value="1"/>
</dbReference>
<accession>A0A2T1FTR8</accession>
<evidence type="ECO:0000256" key="7">
    <source>
        <dbReference type="ARBA" id="ARBA00022692"/>
    </source>
</evidence>
<comment type="catalytic activity">
    <reaction evidence="14">
        <text>L-tyrosyl-[protein] + ATP = O-phospho-L-tyrosyl-[protein] + ADP + H(+)</text>
        <dbReference type="Rhea" id="RHEA:10596"/>
        <dbReference type="Rhea" id="RHEA-COMP:10136"/>
        <dbReference type="Rhea" id="RHEA-COMP:20101"/>
        <dbReference type="ChEBI" id="CHEBI:15378"/>
        <dbReference type="ChEBI" id="CHEBI:30616"/>
        <dbReference type="ChEBI" id="CHEBI:46858"/>
        <dbReference type="ChEBI" id="CHEBI:61978"/>
        <dbReference type="ChEBI" id="CHEBI:456216"/>
        <dbReference type="EC" id="2.7.10.2"/>
    </reaction>
</comment>
<feature type="domain" description="Tyrosine-protein kinase G-rich" evidence="19">
    <location>
        <begin position="383"/>
        <end position="459"/>
    </location>
</feature>
<keyword evidence="13" id="KW-0829">Tyrosine-protein kinase</keyword>
<dbReference type="Gene3D" id="3.40.50.300">
    <property type="entry name" value="P-loop containing nucleotide triphosphate hydrolases"/>
    <property type="match status" value="1"/>
</dbReference>
<dbReference type="PANTHER" id="PTHR32309:SF13">
    <property type="entry name" value="FERRIC ENTEROBACTIN TRANSPORT PROTEIN FEPE"/>
    <property type="match status" value="1"/>
</dbReference>
<feature type="coiled-coil region" evidence="15">
    <location>
        <begin position="173"/>
        <end position="207"/>
    </location>
</feature>
<dbReference type="InterPro" id="IPR005702">
    <property type="entry name" value="Wzc-like_C"/>
</dbReference>
<dbReference type="Pfam" id="PF01656">
    <property type="entry name" value="CbiA"/>
    <property type="match status" value="1"/>
</dbReference>
<comment type="caution">
    <text evidence="20">The sequence shown here is derived from an EMBL/GenBank/DDBJ whole genome shotgun (WGS) entry which is preliminary data.</text>
</comment>
<dbReference type="InterPro" id="IPR003856">
    <property type="entry name" value="LPS_length_determ_N"/>
</dbReference>
<dbReference type="InterPro" id="IPR032807">
    <property type="entry name" value="GNVR"/>
</dbReference>
<comment type="subcellular location">
    <subcellularLocation>
        <location evidence="1">Cell membrane</location>
        <topology evidence="1">Multi-pass membrane protein</topology>
    </subcellularLocation>
</comment>
<keyword evidence="8" id="KW-0547">Nucleotide-binding</keyword>
<evidence type="ECO:0000256" key="4">
    <source>
        <dbReference type="ARBA" id="ARBA00011903"/>
    </source>
</evidence>